<evidence type="ECO:0000256" key="5">
    <source>
        <dbReference type="ARBA" id="ARBA00022801"/>
    </source>
</evidence>
<dbReference type="GO" id="GO:0051723">
    <property type="term" value="F:protein methylesterase activity"/>
    <property type="evidence" value="ECO:0007669"/>
    <property type="project" value="UniProtKB-EC"/>
</dbReference>
<dbReference type="InterPro" id="IPR000073">
    <property type="entry name" value="AB_hydrolase_1"/>
</dbReference>
<gene>
    <name evidence="9" type="ORF">F7725_004985</name>
</gene>
<comment type="function">
    <text evidence="6">Demethylates proteins that have been reversibly carboxymethylated. Demethylates PPP2CB (in vitro) and PPP2CA. Binding to PPP2CA displaces the manganese ion and inactivates the enzyme.</text>
</comment>
<evidence type="ECO:0000256" key="6">
    <source>
        <dbReference type="ARBA" id="ARBA00024698"/>
    </source>
</evidence>
<dbReference type="InterPro" id="IPR029058">
    <property type="entry name" value="AB_hydrolase_fold"/>
</dbReference>
<keyword evidence="10" id="KW-1185">Reference proteome</keyword>
<dbReference type="PANTHER" id="PTHR14189:SF0">
    <property type="entry name" value="PROTEIN PHOSPHATASE METHYLESTERASE 1"/>
    <property type="match status" value="1"/>
</dbReference>
<comment type="similarity">
    <text evidence="1">Belongs to the AB hydrolase superfamily.</text>
</comment>
<sequence length="313" mass="35685">MSTSEACSKPDYSPVSWREYFDEMEDVSVGADDSRDVFRIYKAGNTGPLLVLLHGGGHSALSWAVFTRAISSKVNCRVLSMDLRGHGDTLVRQADDFSTQTMSSIKSGQIKNLESARVSMVGQIRRCEAEEAETLEQTIPVSDVVTERNEEFYDQSYVDDKENVASDEPQRRAGKFMMQVLPPCGHAVLEDKPEKGLRTHYADSFQGLKTHYADSFQGLRTYYDDSFQGLRTHYADSFRGLRTHYADSFQGLRIIMLTNFRVIGLIMLTHFRGYRTYYDDSFQGLRTHYADSFQGLKTHYADSFQGLRTYYDD</sequence>
<reference evidence="9 10" key="1">
    <citation type="submission" date="2020-03" db="EMBL/GenBank/DDBJ databases">
        <title>Dissostichus mawsoni Genome sequencing and assembly.</title>
        <authorList>
            <person name="Park H."/>
        </authorList>
    </citation>
    <scope>NUCLEOTIDE SEQUENCE [LARGE SCALE GENOMIC DNA]</scope>
    <source>
        <strain evidence="9">DM0001</strain>
        <tissue evidence="9">Muscle</tissue>
    </source>
</reference>
<protein>
    <recommendedName>
        <fullName evidence="3">protein phosphatase methylesterase-1</fullName>
        <ecNumber evidence="3">3.1.1.89</ecNumber>
    </recommendedName>
</protein>
<dbReference type="OrthoDB" id="194865at2759"/>
<evidence type="ECO:0000256" key="1">
    <source>
        <dbReference type="ARBA" id="ARBA00008645"/>
    </source>
</evidence>
<dbReference type="EMBL" id="JAAKFY010000023">
    <property type="protein sequence ID" value="KAF3837521.1"/>
    <property type="molecule type" value="Genomic_DNA"/>
</dbReference>
<proteinExistence type="inferred from homology"/>
<evidence type="ECO:0000313" key="10">
    <source>
        <dbReference type="Proteomes" id="UP000518266"/>
    </source>
</evidence>
<evidence type="ECO:0000259" key="8">
    <source>
        <dbReference type="Pfam" id="PF12697"/>
    </source>
</evidence>
<dbReference type="EC" id="3.1.1.89" evidence="3"/>
<keyword evidence="5" id="KW-0378">Hydrolase</keyword>
<accession>A0A7J5XKN9</accession>
<comment type="caution">
    <text evidence="9">The sequence shown here is derived from an EMBL/GenBank/DDBJ whole genome shotgun (WGS) entry which is preliminary data.</text>
</comment>
<evidence type="ECO:0000256" key="3">
    <source>
        <dbReference type="ARBA" id="ARBA00013111"/>
    </source>
</evidence>
<keyword evidence="4" id="KW-0719">Serine esterase</keyword>
<dbReference type="InterPro" id="IPR016812">
    <property type="entry name" value="PPase_methylesterase_euk"/>
</dbReference>
<feature type="domain" description="AB hydrolase-1" evidence="8">
    <location>
        <begin position="50"/>
        <end position="92"/>
    </location>
</feature>
<evidence type="ECO:0000256" key="7">
    <source>
        <dbReference type="ARBA" id="ARBA00049203"/>
    </source>
</evidence>
<dbReference type="Gene3D" id="3.40.50.1820">
    <property type="entry name" value="alpha/beta hydrolase"/>
    <property type="match status" value="2"/>
</dbReference>
<dbReference type="AlphaFoldDB" id="A0A7J5XKN9"/>
<evidence type="ECO:0000313" key="9">
    <source>
        <dbReference type="EMBL" id="KAF3837521.1"/>
    </source>
</evidence>
<comment type="subunit">
    <text evidence="2">Binds PPP2CA and PPP2CB.</text>
</comment>
<comment type="catalytic activity">
    <reaction evidence="7">
        <text>[phosphatase 2A protein]-C-terminal L-leucine methyl ester + H2O = [phosphatase 2A protein]-C-terminal L-leucine + methanol + H(+)</text>
        <dbReference type="Rhea" id="RHEA:48548"/>
        <dbReference type="Rhea" id="RHEA-COMP:12134"/>
        <dbReference type="Rhea" id="RHEA-COMP:12135"/>
        <dbReference type="ChEBI" id="CHEBI:15377"/>
        <dbReference type="ChEBI" id="CHEBI:15378"/>
        <dbReference type="ChEBI" id="CHEBI:17790"/>
        <dbReference type="ChEBI" id="CHEBI:90516"/>
        <dbReference type="ChEBI" id="CHEBI:90517"/>
        <dbReference type="EC" id="3.1.1.89"/>
    </reaction>
</comment>
<evidence type="ECO:0000256" key="2">
    <source>
        <dbReference type="ARBA" id="ARBA00011604"/>
    </source>
</evidence>
<dbReference type="Pfam" id="PF12697">
    <property type="entry name" value="Abhydrolase_6"/>
    <property type="match status" value="1"/>
</dbReference>
<name>A0A7J5XKN9_DISMA</name>
<dbReference type="SUPFAM" id="SSF53474">
    <property type="entry name" value="alpha/beta-Hydrolases"/>
    <property type="match status" value="1"/>
</dbReference>
<dbReference type="PANTHER" id="PTHR14189">
    <property type="entry name" value="PROTEIN PHOSPHATASE METHYLESTERASE-1 RELATED"/>
    <property type="match status" value="1"/>
</dbReference>
<dbReference type="Proteomes" id="UP000518266">
    <property type="component" value="Unassembled WGS sequence"/>
</dbReference>
<evidence type="ECO:0000256" key="4">
    <source>
        <dbReference type="ARBA" id="ARBA00022487"/>
    </source>
</evidence>
<organism evidence="9 10">
    <name type="scientific">Dissostichus mawsoni</name>
    <name type="common">Antarctic cod</name>
    <dbReference type="NCBI Taxonomy" id="36200"/>
    <lineage>
        <taxon>Eukaryota</taxon>
        <taxon>Metazoa</taxon>
        <taxon>Chordata</taxon>
        <taxon>Craniata</taxon>
        <taxon>Vertebrata</taxon>
        <taxon>Euteleostomi</taxon>
        <taxon>Actinopterygii</taxon>
        <taxon>Neopterygii</taxon>
        <taxon>Teleostei</taxon>
        <taxon>Neoteleostei</taxon>
        <taxon>Acanthomorphata</taxon>
        <taxon>Eupercaria</taxon>
        <taxon>Perciformes</taxon>
        <taxon>Notothenioidei</taxon>
        <taxon>Nototheniidae</taxon>
        <taxon>Dissostichus</taxon>
    </lineage>
</organism>